<keyword evidence="2" id="KW-0472">Membrane</keyword>
<evidence type="ECO:0000313" key="4">
    <source>
        <dbReference type="Proteomes" id="UP000078343"/>
    </source>
</evidence>
<name>A0A178Z6Q4_9EURO</name>
<protein>
    <submittedName>
        <fullName evidence="3">Uncharacterized protein</fullName>
    </submittedName>
</protein>
<dbReference type="STRING" id="1367422.A0A178Z6Q4"/>
<accession>A0A178Z6Q4</accession>
<feature type="region of interest" description="Disordered" evidence="1">
    <location>
        <begin position="399"/>
        <end position="425"/>
    </location>
</feature>
<dbReference type="AlphaFoldDB" id="A0A178Z6Q4"/>
<evidence type="ECO:0000313" key="3">
    <source>
        <dbReference type="EMBL" id="OAP54863.1"/>
    </source>
</evidence>
<feature type="region of interest" description="Disordered" evidence="1">
    <location>
        <begin position="49"/>
        <end position="84"/>
    </location>
</feature>
<feature type="compositionally biased region" description="Low complexity" evidence="1">
    <location>
        <begin position="58"/>
        <end position="74"/>
    </location>
</feature>
<evidence type="ECO:0000256" key="2">
    <source>
        <dbReference type="SAM" id="Phobius"/>
    </source>
</evidence>
<feature type="compositionally biased region" description="Basic and acidic residues" evidence="1">
    <location>
        <begin position="256"/>
        <end position="266"/>
    </location>
</feature>
<feature type="region of interest" description="Disordered" evidence="1">
    <location>
        <begin position="118"/>
        <end position="149"/>
    </location>
</feature>
<feature type="compositionally biased region" description="Basic residues" evidence="1">
    <location>
        <begin position="119"/>
        <end position="128"/>
    </location>
</feature>
<dbReference type="OrthoDB" id="1744869at2759"/>
<dbReference type="EMBL" id="LVYI01000013">
    <property type="protein sequence ID" value="OAP54863.1"/>
    <property type="molecule type" value="Genomic_DNA"/>
</dbReference>
<keyword evidence="4" id="KW-1185">Reference proteome</keyword>
<dbReference type="GeneID" id="30015479"/>
<feature type="compositionally biased region" description="Polar residues" evidence="1">
    <location>
        <begin position="400"/>
        <end position="425"/>
    </location>
</feature>
<comment type="caution">
    <text evidence="3">The sequence shown here is derived from an EMBL/GenBank/DDBJ whole genome shotgun (WGS) entry which is preliminary data.</text>
</comment>
<dbReference type="RefSeq" id="XP_018688230.1">
    <property type="nucleotide sequence ID" value="XM_018842817.1"/>
</dbReference>
<keyword evidence="2" id="KW-1133">Transmembrane helix</keyword>
<dbReference type="Proteomes" id="UP000078343">
    <property type="component" value="Unassembled WGS sequence"/>
</dbReference>
<feature type="region of interest" description="Disordered" evidence="1">
    <location>
        <begin position="235"/>
        <end position="318"/>
    </location>
</feature>
<sequence>MENLPATIGSPTSTEEVSTIVMATDIPPWAIATSIASAKSSGLPLATDAPTNTMIGQTTSGSAGSDGTSGAVAAPGRGTPRTSLTTPQITGIAIGGAATIIVAVGLLFLQCWIRERQRERRHSQRRSRLIASSPPVNRRSSEKKASRTLQNVETALTLPSNQGRFYAPQQPPEEKRRSFWRKSIRPEEIGIAVSPRVPGDHSPVSASSQQSFSRLLPKPLPTVLWPAPLDIEATRERRRYTQRPVSDATEFDDEPETKPQEPERVFVDNQTFILEKPPLSKRPRGPPPNLRLTALPESPAKSAGQRARIPLTPTYDNGNVDLSSSPIKIRSSTSSQSGLPVLEHRLPASSMVSFRGTWDGLVPFRRCLSADTARPISWRRIKLNNYAFSRVRLARPSVETVKSSSKKNSPTQYPSLNSPRPPRNINSSVRAGVTWLTRDLALVDQEEIRAKLASCCDNKSLVKILVLLVTPSLASLLGPGTLLQDVLPSLYAGRRTFQKGKHVRKTITCISAVVDALPVPPEIPGSSNGNPAGAEGVALFMSSENIDARSFPAPMELLDDVDSNAIATVKFCSATEVSSPTRTSDPPSPVRHVTLPTANTVFVNGQRTTLFQDLWRLELSDSEEPAIRHFGRNNLKSFRLNLQCSGDSFVNGGSAPLQALTKPRKIIQSMGNVLRQIEVDDEAVPASRELEKAVSAYIKSNPASTTRGPLLVFALIRSSRTSSSDAAADMSSETQGSGPLKSLWDGARLFKVSGGGGGWGKRQGLLSLEAAVDFETSEVGPSFALPNLDSDQGDLQELDSRGIVPADSTVEFLVRTWEDNSRVSRAKPASLSPPSDSTTVVLGTATEPDSQDCQEDPNIANIGIVLLPDYFGMVSYGGAALGTDCAMSSTQKPSATSRTRCDVPNTRFIIRGVGGGRQGPLREYE</sequence>
<gene>
    <name evidence="3" type="ORF">AYL99_11311</name>
</gene>
<evidence type="ECO:0000256" key="1">
    <source>
        <dbReference type="SAM" id="MobiDB-lite"/>
    </source>
</evidence>
<keyword evidence="2" id="KW-0812">Transmembrane</keyword>
<organism evidence="3 4">
    <name type="scientific">Fonsecaea erecta</name>
    <dbReference type="NCBI Taxonomy" id="1367422"/>
    <lineage>
        <taxon>Eukaryota</taxon>
        <taxon>Fungi</taxon>
        <taxon>Dikarya</taxon>
        <taxon>Ascomycota</taxon>
        <taxon>Pezizomycotina</taxon>
        <taxon>Eurotiomycetes</taxon>
        <taxon>Chaetothyriomycetidae</taxon>
        <taxon>Chaetothyriales</taxon>
        <taxon>Herpotrichiellaceae</taxon>
        <taxon>Fonsecaea</taxon>
    </lineage>
</organism>
<proteinExistence type="predicted"/>
<reference evidence="3 4" key="1">
    <citation type="submission" date="2016-04" db="EMBL/GenBank/DDBJ databases">
        <title>Draft genome of Fonsecaea erecta CBS 125763.</title>
        <authorList>
            <person name="Weiss V.A."/>
            <person name="Vicente V.A."/>
            <person name="Raittz R.T."/>
            <person name="Moreno L.F."/>
            <person name="De Souza E.M."/>
            <person name="Pedrosa F.O."/>
            <person name="Steffens M.B."/>
            <person name="Faoro H."/>
            <person name="Tadra-Sfeir M.Z."/>
            <person name="Najafzadeh M.J."/>
            <person name="Felipe M.S."/>
            <person name="Teixeira M."/>
            <person name="Sun J."/>
            <person name="Xi L."/>
            <person name="Gomes R."/>
            <person name="De Azevedo C.M."/>
            <person name="Salgado C.G."/>
            <person name="Da Silva M.B."/>
            <person name="Nascimento M.F."/>
            <person name="Queiroz-Telles F."/>
            <person name="Attili D.S."/>
            <person name="Gorbushina A."/>
        </authorList>
    </citation>
    <scope>NUCLEOTIDE SEQUENCE [LARGE SCALE GENOMIC DNA]</scope>
    <source>
        <strain evidence="3 4">CBS 125763</strain>
    </source>
</reference>
<feature type="transmembrane region" description="Helical" evidence="2">
    <location>
        <begin position="89"/>
        <end position="113"/>
    </location>
</feature>